<evidence type="ECO:0000313" key="2">
    <source>
        <dbReference type="EMBL" id="KAL2052541.1"/>
    </source>
</evidence>
<feature type="region of interest" description="Disordered" evidence="1">
    <location>
        <begin position="523"/>
        <end position="586"/>
    </location>
</feature>
<feature type="compositionally biased region" description="Basic and acidic residues" evidence="1">
    <location>
        <begin position="7"/>
        <end position="16"/>
    </location>
</feature>
<protein>
    <submittedName>
        <fullName evidence="2">Uncharacterized protein</fullName>
    </submittedName>
</protein>
<feature type="compositionally biased region" description="Polar residues" evidence="1">
    <location>
        <begin position="523"/>
        <end position="532"/>
    </location>
</feature>
<evidence type="ECO:0000256" key="1">
    <source>
        <dbReference type="SAM" id="MobiDB-lite"/>
    </source>
</evidence>
<sequence>MTGSARHTKEQGKSGREVGPPILIPNMDANEKEWSLQLGYYIEVLKNPHSMLERIKRFQGWLSYLETWAGTLACQEGGTPIDRYSARASAEPLAGEVRTPSRPPDKRPSHDVDPPRATPYRLRTKSSGQRHRHGSEEEEDRHTLRAVEKRQALDKASRPYKHSRPVVLEEAVVNKPTKRFRPVVLEEAVVKAQNAQEGKAITGSYLDWAAVRKLAAEYIARGKAPEKEAVIGAYRRTTRTKKAKVDEGMAIEVDFGRLDNYIAYFANVFGVARYKRVKAFIKEHRKAGGQPRHEVVGVALSATGTLGRLRDACVRQGTTLQEALSKGTTKMIHSAEFYRTYVKALTEVGDESSETRREFEHLGLMALLSVGRDFRTLVNIWLLHTLWGLDINKAASKTADKTVEPVVHSARIQLMNRLQLGHDYYIVEEVLGPGVFLLLGTTELGGLRFHKAGYLEPVIQSLIEVLPQSKGICELIEYNIINPLKDGEELAPMWIETHELTQETTRLVELMGCADVEGIQRSLSPVTPSSARGTAVLSPDNLNSKRRGVTEEVGEDGAPVDGELDNPDVEGQDCTAGEREDAYTAG</sequence>
<gene>
    <name evidence="2" type="ORF">ABVK25_007101</name>
</gene>
<feature type="compositionally biased region" description="Basic and acidic residues" evidence="1">
    <location>
        <begin position="576"/>
        <end position="586"/>
    </location>
</feature>
<evidence type="ECO:0000313" key="3">
    <source>
        <dbReference type="Proteomes" id="UP001590951"/>
    </source>
</evidence>
<dbReference type="Proteomes" id="UP001590951">
    <property type="component" value="Unassembled WGS sequence"/>
</dbReference>
<feature type="compositionally biased region" description="Acidic residues" evidence="1">
    <location>
        <begin position="562"/>
        <end position="571"/>
    </location>
</feature>
<feature type="region of interest" description="Disordered" evidence="1">
    <location>
        <begin position="1"/>
        <end position="23"/>
    </location>
</feature>
<accession>A0ABR4B3T2</accession>
<feature type="region of interest" description="Disordered" evidence="1">
    <location>
        <begin position="88"/>
        <end position="144"/>
    </location>
</feature>
<feature type="compositionally biased region" description="Basic residues" evidence="1">
    <location>
        <begin position="122"/>
        <end position="133"/>
    </location>
</feature>
<reference evidence="2 3" key="1">
    <citation type="submission" date="2024-09" db="EMBL/GenBank/DDBJ databases">
        <title>Rethinking Asexuality: The Enigmatic Case of Functional Sexual Genes in Lepraria (Stereocaulaceae).</title>
        <authorList>
            <person name="Doellman M."/>
            <person name="Sun Y."/>
            <person name="Barcenas-Pena A."/>
            <person name="Lumbsch H.T."/>
            <person name="Grewe F."/>
        </authorList>
    </citation>
    <scope>NUCLEOTIDE SEQUENCE [LARGE SCALE GENOMIC DNA]</scope>
    <source>
        <strain evidence="2 3">Grewe 0041</strain>
    </source>
</reference>
<dbReference type="EMBL" id="JBHFEH010000026">
    <property type="protein sequence ID" value="KAL2052541.1"/>
    <property type="molecule type" value="Genomic_DNA"/>
</dbReference>
<proteinExistence type="predicted"/>
<keyword evidence="3" id="KW-1185">Reference proteome</keyword>
<feature type="compositionally biased region" description="Basic and acidic residues" evidence="1">
    <location>
        <begin position="103"/>
        <end position="114"/>
    </location>
</feature>
<name>A0ABR4B3T2_9LECA</name>
<organism evidence="2 3">
    <name type="scientific">Lepraria finkii</name>
    <dbReference type="NCBI Taxonomy" id="1340010"/>
    <lineage>
        <taxon>Eukaryota</taxon>
        <taxon>Fungi</taxon>
        <taxon>Dikarya</taxon>
        <taxon>Ascomycota</taxon>
        <taxon>Pezizomycotina</taxon>
        <taxon>Lecanoromycetes</taxon>
        <taxon>OSLEUM clade</taxon>
        <taxon>Lecanoromycetidae</taxon>
        <taxon>Lecanorales</taxon>
        <taxon>Lecanorineae</taxon>
        <taxon>Stereocaulaceae</taxon>
        <taxon>Lepraria</taxon>
    </lineage>
</organism>
<comment type="caution">
    <text evidence="2">The sequence shown here is derived from an EMBL/GenBank/DDBJ whole genome shotgun (WGS) entry which is preliminary data.</text>
</comment>